<dbReference type="PANTHER" id="PTHR38434:SF1">
    <property type="entry name" value="BLL2549 PROTEIN"/>
    <property type="match status" value="1"/>
</dbReference>
<reference evidence="3 4" key="1">
    <citation type="submission" date="2015-01" db="EMBL/GenBank/DDBJ databases">
        <title>Paenibacillus swuensis/DY6/whole genome sequencing.</title>
        <authorList>
            <person name="Kim M.K."/>
            <person name="Srinivasan S."/>
            <person name="Lee J.-J."/>
        </authorList>
    </citation>
    <scope>NUCLEOTIDE SEQUENCE [LARGE SCALE GENOMIC DNA]</scope>
    <source>
        <strain evidence="3 4">DY6</strain>
    </source>
</reference>
<proteinExistence type="predicted"/>
<dbReference type="STRING" id="1178515.SY83_16775"/>
<dbReference type="EMBL" id="CP011388">
    <property type="protein sequence ID" value="ANE47663.1"/>
    <property type="molecule type" value="Genomic_DNA"/>
</dbReference>
<gene>
    <name evidence="3" type="ORF">SY83_16775</name>
</gene>
<dbReference type="RefSeq" id="WP_068608581.1">
    <property type="nucleotide sequence ID" value="NZ_CP011388.1"/>
</dbReference>
<feature type="transmembrane region" description="Helical" evidence="2">
    <location>
        <begin position="70"/>
        <end position="88"/>
    </location>
</feature>
<feature type="transmembrane region" description="Helical" evidence="2">
    <location>
        <begin position="203"/>
        <end position="222"/>
    </location>
</feature>
<dbReference type="AlphaFoldDB" id="A0A172TLK9"/>
<evidence type="ECO:0000256" key="1">
    <source>
        <dbReference type="SAM" id="MobiDB-lite"/>
    </source>
</evidence>
<feature type="transmembrane region" description="Helical" evidence="2">
    <location>
        <begin position="441"/>
        <end position="463"/>
    </location>
</feature>
<evidence type="ECO:0000313" key="4">
    <source>
        <dbReference type="Proteomes" id="UP000076927"/>
    </source>
</evidence>
<feature type="transmembrane region" description="Helical" evidence="2">
    <location>
        <begin position="523"/>
        <end position="544"/>
    </location>
</feature>
<feature type="transmembrane region" description="Helical" evidence="2">
    <location>
        <begin position="181"/>
        <end position="197"/>
    </location>
</feature>
<sequence>MEDLSRIQRLEERVAQLEQEIRSMKEGMHFPPPQAEPSVATTPPERSGTSPVYRPAAPKKIDWEHLIAKVWLPRIFMFVLLIGVVWGFKAAVDGGLLTEELRCVIGFAAGGLLLFAGFRQQKKQRGLLAQVLMGGSVALFMLTTFAAHYWYGFINTPVSFFIHLVWVALALVLSYRSQSQFLAVFAVFAGVLTPFLVKSTSPSPIFFTIYESLLFIAFLIYASVRRMPVLFYTTFALSHLAYIFFQLSVGFEEITTLGIIVQQLVLTLLAFVYLPFSKPQLQVLLTGFGLSALWSVGSYEPANFSWIMLASAALYGGFAIWFKRKSDTKLPYATSLTLYALVFFCLKSADGDTLPTLLLLEGFIGLVLGFYMKSSLQKLASFVIYIGGGLAAYAQLIDGMDTVFSWNLLTWLVGLSTLYGLRTLLLKDTEKQSFLADVTKVLSFGIGLLGLVFLTDLTLAVLADFNSNVKYLSVSAVWVGYAAAFIAYGVIKDVKKFRLAGLALLFLTLGKIVFFDLPSVSVLIRAVLFIGFGGIGILISRFIYSRKSS</sequence>
<feature type="region of interest" description="Disordered" evidence="1">
    <location>
        <begin position="25"/>
        <end position="53"/>
    </location>
</feature>
<organism evidence="3 4">
    <name type="scientific">Paenibacillus swuensis</name>
    <dbReference type="NCBI Taxonomy" id="1178515"/>
    <lineage>
        <taxon>Bacteria</taxon>
        <taxon>Bacillati</taxon>
        <taxon>Bacillota</taxon>
        <taxon>Bacilli</taxon>
        <taxon>Bacillales</taxon>
        <taxon>Paenibacillaceae</taxon>
        <taxon>Paenibacillus</taxon>
    </lineage>
</organism>
<feature type="transmembrane region" description="Helical" evidence="2">
    <location>
        <begin position="157"/>
        <end position="174"/>
    </location>
</feature>
<name>A0A172TLK9_9BACL</name>
<feature type="transmembrane region" description="Helical" evidence="2">
    <location>
        <begin position="379"/>
        <end position="397"/>
    </location>
</feature>
<evidence type="ECO:0000256" key="2">
    <source>
        <dbReference type="SAM" id="Phobius"/>
    </source>
</evidence>
<feature type="transmembrane region" description="Helical" evidence="2">
    <location>
        <begin position="305"/>
        <end position="323"/>
    </location>
</feature>
<feature type="transmembrane region" description="Helical" evidence="2">
    <location>
        <begin position="254"/>
        <end position="274"/>
    </location>
</feature>
<feature type="transmembrane region" description="Helical" evidence="2">
    <location>
        <begin position="355"/>
        <end position="372"/>
    </location>
</feature>
<keyword evidence="2" id="KW-0812">Transmembrane</keyword>
<feature type="transmembrane region" description="Helical" evidence="2">
    <location>
        <begin position="403"/>
        <end position="421"/>
    </location>
</feature>
<dbReference type="PATRIC" id="fig|1178515.4.peg.3372"/>
<dbReference type="InterPro" id="IPR019286">
    <property type="entry name" value="DUF2339_TM"/>
</dbReference>
<evidence type="ECO:0000313" key="3">
    <source>
        <dbReference type="EMBL" id="ANE47663.1"/>
    </source>
</evidence>
<keyword evidence="2" id="KW-1133">Transmembrane helix</keyword>
<keyword evidence="2" id="KW-0472">Membrane</keyword>
<accession>A0A172TLK9</accession>
<keyword evidence="4" id="KW-1185">Reference proteome</keyword>
<feature type="transmembrane region" description="Helical" evidence="2">
    <location>
        <begin position="127"/>
        <end position="151"/>
    </location>
</feature>
<dbReference type="Pfam" id="PF10101">
    <property type="entry name" value="DUF2339"/>
    <property type="match status" value="2"/>
</dbReference>
<feature type="transmembrane region" description="Helical" evidence="2">
    <location>
        <begin position="469"/>
        <end position="490"/>
    </location>
</feature>
<dbReference type="PANTHER" id="PTHR38434">
    <property type="entry name" value="BLL2549 PROTEIN"/>
    <property type="match status" value="1"/>
</dbReference>
<feature type="transmembrane region" description="Helical" evidence="2">
    <location>
        <begin position="229"/>
        <end position="248"/>
    </location>
</feature>
<protein>
    <recommendedName>
        <fullName evidence="5">DUF2339 domain-containing protein</fullName>
    </recommendedName>
</protein>
<dbReference type="Proteomes" id="UP000076927">
    <property type="component" value="Chromosome"/>
</dbReference>
<feature type="transmembrane region" description="Helical" evidence="2">
    <location>
        <begin position="497"/>
        <end position="517"/>
    </location>
</feature>
<dbReference type="KEGG" id="pswu:SY83_16775"/>
<evidence type="ECO:0008006" key="5">
    <source>
        <dbReference type="Google" id="ProtNLM"/>
    </source>
</evidence>
<feature type="transmembrane region" description="Helical" evidence="2">
    <location>
        <begin position="94"/>
        <end position="115"/>
    </location>
</feature>